<dbReference type="GO" id="GO:1901135">
    <property type="term" value="P:carbohydrate derivative metabolic process"/>
    <property type="evidence" value="ECO:0007669"/>
    <property type="project" value="InterPro"/>
</dbReference>
<comment type="caution">
    <text evidence="2">The sequence shown here is derived from an EMBL/GenBank/DDBJ whole genome shotgun (WGS) entry which is preliminary data.</text>
</comment>
<dbReference type="PANTHER" id="PTHR30390">
    <property type="entry name" value="SEDOHEPTULOSE 7-PHOSPHATE ISOMERASE / DNAA INITIATOR-ASSOCIATING FACTOR FOR REPLICATION INITIATION"/>
    <property type="match status" value="1"/>
</dbReference>
<dbReference type="GO" id="GO:0097367">
    <property type="term" value="F:carbohydrate derivative binding"/>
    <property type="evidence" value="ECO:0007669"/>
    <property type="project" value="InterPro"/>
</dbReference>
<sequence>MPYNKKTFEQKLNHSTEYLDWLKSMLDSLDKNDIAKIIDIIEQSFLDWKKIFIAWNGWSAATASHMVSDLQKTTLWKKPQDKNDLIKFKAISLSDNIPVMTAWGNDEGYEYIFSEQLKVLADRWDLLIVITWSGNSSNILKIAEEANKLWVKTLWFLWFNWGRVKDLVDDYIIVKSDNFWFIEDIHMILDHLITAYFKSNIS</sequence>
<feature type="domain" description="SIS" evidence="1">
    <location>
        <begin position="41"/>
        <end position="202"/>
    </location>
</feature>
<dbReference type="PROSITE" id="PS51464">
    <property type="entry name" value="SIS"/>
    <property type="match status" value="1"/>
</dbReference>
<name>K2BBR0_9BACT</name>
<dbReference type="AlphaFoldDB" id="K2BBR0"/>
<dbReference type="EMBL" id="AMFJ01021646">
    <property type="protein sequence ID" value="EKD66193.1"/>
    <property type="molecule type" value="Genomic_DNA"/>
</dbReference>
<accession>K2BBR0</accession>
<dbReference type="InterPro" id="IPR050099">
    <property type="entry name" value="SIS_GmhA/DiaA_subfam"/>
</dbReference>
<dbReference type="PANTHER" id="PTHR30390:SF8">
    <property type="entry name" value="SUGAR ISOMERASE (SIS)"/>
    <property type="match status" value="1"/>
</dbReference>
<evidence type="ECO:0000259" key="1">
    <source>
        <dbReference type="PROSITE" id="PS51464"/>
    </source>
</evidence>
<protein>
    <recommendedName>
        <fullName evidence="1">SIS domain-containing protein</fullName>
    </recommendedName>
</protein>
<dbReference type="CDD" id="cd05006">
    <property type="entry name" value="SIS_GmhA"/>
    <property type="match status" value="1"/>
</dbReference>
<reference evidence="2" key="1">
    <citation type="journal article" date="2012" name="Science">
        <title>Fermentation, hydrogen, and sulfur metabolism in multiple uncultivated bacterial phyla.</title>
        <authorList>
            <person name="Wrighton K.C."/>
            <person name="Thomas B.C."/>
            <person name="Sharon I."/>
            <person name="Miller C.S."/>
            <person name="Castelle C.J."/>
            <person name="VerBerkmoes N.C."/>
            <person name="Wilkins M.J."/>
            <person name="Hettich R.L."/>
            <person name="Lipton M.S."/>
            <person name="Williams K.H."/>
            <person name="Long P.E."/>
            <person name="Banfield J.F."/>
        </authorList>
    </citation>
    <scope>NUCLEOTIDE SEQUENCE [LARGE SCALE GENOMIC DNA]</scope>
</reference>
<dbReference type="InterPro" id="IPR001347">
    <property type="entry name" value="SIS_dom"/>
</dbReference>
<dbReference type="Pfam" id="PF13580">
    <property type="entry name" value="SIS_2"/>
    <property type="match status" value="1"/>
</dbReference>
<dbReference type="Gene3D" id="3.40.50.10490">
    <property type="entry name" value="Glucose-6-phosphate isomerase like protein, domain 1"/>
    <property type="match status" value="1"/>
</dbReference>
<dbReference type="SUPFAM" id="SSF53697">
    <property type="entry name" value="SIS domain"/>
    <property type="match status" value="1"/>
</dbReference>
<organism evidence="2">
    <name type="scientific">uncultured bacterium</name>
    <name type="common">gcode 4</name>
    <dbReference type="NCBI Taxonomy" id="1234023"/>
    <lineage>
        <taxon>Bacteria</taxon>
        <taxon>environmental samples</taxon>
    </lineage>
</organism>
<evidence type="ECO:0000313" key="2">
    <source>
        <dbReference type="EMBL" id="EKD66193.1"/>
    </source>
</evidence>
<proteinExistence type="predicted"/>
<dbReference type="InterPro" id="IPR035461">
    <property type="entry name" value="GmhA/DiaA"/>
</dbReference>
<dbReference type="InterPro" id="IPR046348">
    <property type="entry name" value="SIS_dom_sf"/>
</dbReference>
<gene>
    <name evidence="2" type="ORF">ACD_49C00060G0035</name>
</gene>